<name>A0A5C8Z3B0_9ACTN</name>
<dbReference type="Pfam" id="PF10127">
    <property type="entry name" value="RlaP"/>
    <property type="match status" value="1"/>
</dbReference>
<keyword evidence="2" id="KW-0808">Transferase</keyword>
<dbReference type="OrthoDB" id="243791at2"/>
<protein>
    <submittedName>
        <fullName evidence="2">Nucleotidyltransferase</fullName>
    </submittedName>
</protein>
<dbReference type="Proteomes" id="UP000321234">
    <property type="component" value="Unassembled WGS sequence"/>
</dbReference>
<keyword evidence="3" id="KW-1185">Reference proteome</keyword>
<dbReference type="EMBL" id="VKAC01000013">
    <property type="protein sequence ID" value="TXR52585.1"/>
    <property type="molecule type" value="Genomic_DNA"/>
</dbReference>
<dbReference type="RefSeq" id="WP_147928015.1">
    <property type="nucleotide sequence ID" value="NZ_VKAC01000013.1"/>
</dbReference>
<dbReference type="PANTHER" id="PTHR34817:SF1">
    <property type="entry name" value="NUCLEOTIDYLTRANSFERASE"/>
    <property type="match status" value="1"/>
</dbReference>
<evidence type="ECO:0000313" key="3">
    <source>
        <dbReference type="Proteomes" id="UP000321234"/>
    </source>
</evidence>
<evidence type="ECO:0000256" key="1">
    <source>
        <dbReference type="SAM" id="MobiDB-lite"/>
    </source>
</evidence>
<dbReference type="PANTHER" id="PTHR34817">
    <property type="entry name" value="NUCLEOTIDYLTRANSFERASE"/>
    <property type="match status" value="1"/>
</dbReference>
<dbReference type="InterPro" id="IPR018775">
    <property type="entry name" value="RlaP"/>
</dbReference>
<reference evidence="2 3" key="1">
    <citation type="submission" date="2019-07" db="EMBL/GenBank/DDBJ databases">
        <title>Quadrisphaera sp. strain DD2A genome sequencing and assembly.</title>
        <authorList>
            <person name="Kim I."/>
        </authorList>
    </citation>
    <scope>NUCLEOTIDE SEQUENCE [LARGE SCALE GENOMIC DNA]</scope>
    <source>
        <strain evidence="2 3">DD2A</strain>
    </source>
</reference>
<dbReference type="GO" id="GO:0016740">
    <property type="term" value="F:transferase activity"/>
    <property type="evidence" value="ECO:0007669"/>
    <property type="project" value="UniProtKB-KW"/>
</dbReference>
<feature type="compositionally biased region" description="Basic and acidic residues" evidence="1">
    <location>
        <begin position="11"/>
        <end position="22"/>
    </location>
</feature>
<comment type="caution">
    <text evidence="2">The sequence shown here is derived from an EMBL/GenBank/DDBJ whole genome shotgun (WGS) entry which is preliminary data.</text>
</comment>
<evidence type="ECO:0000313" key="2">
    <source>
        <dbReference type="EMBL" id="TXR52585.1"/>
    </source>
</evidence>
<gene>
    <name evidence="2" type="ORF">FMM08_19310</name>
</gene>
<proteinExistence type="predicted"/>
<feature type="region of interest" description="Disordered" evidence="1">
    <location>
        <begin position="1"/>
        <end position="22"/>
    </location>
</feature>
<sequence>MTTTETDEVDADRTWLTEHGDPTATEREVLRTVVGSGVHGIAIEGTDDHDEMGVYVEHPRAVLGVGHVDGHYVARTVPEGHRSHHGDVDLVLYSLRRYLALVLTGNPTALLPLFTPAADVVLTTPLGERLRAEGPELLSQRAGHRFLGYLRSQRERMLGAASGAPNRPELVAQHGFDTKYASHALRLAFQGIEVVEHGRLTLPMPEPERSLVLEVKRGERTQQQALAFIDERGAHLEDLLASGRSPLPEHPDLDAVSAWSTAEHLRYWHEHGLAD</sequence>
<organism evidence="2 3">
    <name type="scientific">Quadrisphaera setariae</name>
    <dbReference type="NCBI Taxonomy" id="2593304"/>
    <lineage>
        <taxon>Bacteria</taxon>
        <taxon>Bacillati</taxon>
        <taxon>Actinomycetota</taxon>
        <taxon>Actinomycetes</taxon>
        <taxon>Kineosporiales</taxon>
        <taxon>Kineosporiaceae</taxon>
        <taxon>Quadrisphaera</taxon>
    </lineage>
</organism>
<dbReference type="AlphaFoldDB" id="A0A5C8Z3B0"/>
<accession>A0A5C8Z3B0</accession>
<feature type="compositionally biased region" description="Acidic residues" evidence="1">
    <location>
        <begin position="1"/>
        <end position="10"/>
    </location>
</feature>